<sequence>MPKKTSASTGKRSGRETSQARIGRLSHELQESSSAAALAMESTLADGLPQPGTTVVVISTPRGEVMSVPMEPEEAAAMREMLESDMVRVDHLMLETLAGVVIIPGDLARQSLIRFVTEAHGPAAGTSAKHSKKNA</sequence>
<accession>I7ZIX7</accession>
<gene>
    <name evidence="2" type="ORF">WQQ_20110</name>
</gene>
<comment type="caution">
    <text evidence="2">The sequence shown here is derived from an EMBL/GenBank/DDBJ whole genome shotgun (WGS) entry which is preliminary data.</text>
</comment>
<dbReference type="RefSeq" id="WP_007184960.1">
    <property type="nucleotide sequence ID" value="NZ_AKGD01000001.1"/>
</dbReference>
<proteinExistence type="predicted"/>
<dbReference type="EMBL" id="AKGD01000001">
    <property type="protein sequence ID" value="EIT71874.1"/>
    <property type="molecule type" value="Genomic_DNA"/>
</dbReference>
<dbReference type="Proteomes" id="UP000003704">
    <property type="component" value="Unassembled WGS sequence"/>
</dbReference>
<organism evidence="2 3">
    <name type="scientific">Hydrocarboniphaga effusa AP103</name>
    <dbReference type="NCBI Taxonomy" id="1172194"/>
    <lineage>
        <taxon>Bacteria</taxon>
        <taxon>Pseudomonadati</taxon>
        <taxon>Pseudomonadota</taxon>
        <taxon>Gammaproteobacteria</taxon>
        <taxon>Nevskiales</taxon>
        <taxon>Nevskiaceae</taxon>
        <taxon>Hydrocarboniphaga</taxon>
    </lineage>
</organism>
<keyword evidence="3" id="KW-1185">Reference proteome</keyword>
<feature type="region of interest" description="Disordered" evidence="1">
    <location>
        <begin position="1"/>
        <end position="34"/>
    </location>
</feature>
<name>I7ZIX7_9GAMM</name>
<evidence type="ECO:0000313" key="3">
    <source>
        <dbReference type="Proteomes" id="UP000003704"/>
    </source>
</evidence>
<evidence type="ECO:0000313" key="2">
    <source>
        <dbReference type="EMBL" id="EIT71874.1"/>
    </source>
</evidence>
<protein>
    <submittedName>
        <fullName evidence="2">Uncharacterized protein</fullName>
    </submittedName>
</protein>
<dbReference type="STRING" id="1172194.WQQ_20110"/>
<evidence type="ECO:0000256" key="1">
    <source>
        <dbReference type="SAM" id="MobiDB-lite"/>
    </source>
</evidence>
<feature type="compositionally biased region" description="Polar residues" evidence="1">
    <location>
        <begin position="1"/>
        <end position="20"/>
    </location>
</feature>
<dbReference type="AlphaFoldDB" id="I7ZIX7"/>
<reference evidence="2 3" key="1">
    <citation type="journal article" date="2012" name="J. Bacteriol.">
        <title>Genome Sequence of n-Alkane-Degrading Hydrocarboniphaga effusa Strain AP103T (ATCC BAA-332T).</title>
        <authorList>
            <person name="Chang H.K."/>
            <person name="Zylstra G.J."/>
            <person name="Chae J.C."/>
        </authorList>
    </citation>
    <scope>NUCLEOTIDE SEQUENCE [LARGE SCALE GENOMIC DNA]</scope>
    <source>
        <strain evidence="2 3">AP103</strain>
    </source>
</reference>